<comment type="caution">
    <text evidence="6">The sequence shown here is derived from an EMBL/GenBank/DDBJ whole genome shotgun (WGS) entry which is preliminary data.</text>
</comment>
<dbReference type="Gene3D" id="3.10.105.10">
    <property type="entry name" value="Dipeptide-binding Protein, Domain 3"/>
    <property type="match status" value="1"/>
</dbReference>
<evidence type="ECO:0000256" key="2">
    <source>
        <dbReference type="ARBA" id="ARBA00022448"/>
    </source>
</evidence>
<dbReference type="PANTHER" id="PTHR30290">
    <property type="entry name" value="PERIPLASMIC BINDING COMPONENT OF ABC TRANSPORTER"/>
    <property type="match status" value="1"/>
</dbReference>
<comment type="similarity">
    <text evidence="1">Belongs to the bacterial solute-binding protein 5 family.</text>
</comment>
<feature type="signal peptide" evidence="4">
    <location>
        <begin position="1"/>
        <end position="20"/>
    </location>
</feature>
<protein>
    <submittedName>
        <fullName evidence="6">Oligopeptide-binding protein AppA</fullName>
    </submittedName>
</protein>
<dbReference type="Proteomes" id="UP000245702">
    <property type="component" value="Unassembled WGS sequence"/>
</dbReference>
<organism evidence="6 7">
    <name type="scientific">Sporomusa sphaeroides DSM 2875</name>
    <dbReference type="NCBI Taxonomy" id="1337886"/>
    <lineage>
        <taxon>Bacteria</taxon>
        <taxon>Bacillati</taxon>
        <taxon>Bacillota</taxon>
        <taxon>Negativicutes</taxon>
        <taxon>Selenomonadales</taxon>
        <taxon>Sporomusaceae</taxon>
        <taxon>Sporomusa</taxon>
    </lineage>
</organism>
<dbReference type="RefSeq" id="WP_075757843.1">
    <property type="nucleotide sequence ID" value="NZ_CP146991.1"/>
</dbReference>
<gene>
    <name evidence="6" type="primary">appA_5</name>
    <name evidence="6" type="ORF">SSPH_03738</name>
</gene>
<keyword evidence="3 4" id="KW-0732">Signal</keyword>
<evidence type="ECO:0000256" key="4">
    <source>
        <dbReference type="SAM" id="SignalP"/>
    </source>
</evidence>
<dbReference type="Pfam" id="PF00496">
    <property type="entry name" value="SBP_bac_5"/>
    <property type="match status" value="1"/>
</dbReference>
<feature type="chain" id="PRO_5045822481" evidence="4">
    <location>
        <begin position="21"/>
        <end position="537"/>
    </location>
</feature>
<keyword evidence="7" id="KW-1185">Reference proteome</keyword>
<name>A0ABM9W7D1_9FIRM</name>
<evidence type="ECO:0000259" key="5">
    <source>
        <dbReference type="Pfam" id="PF00496"/>
    </source>
</evidence>
<dbReference type="InterPro" id="IPR030678">
    <property type="entry name" value="Peptide/Ni-bd"/>
</dbReference>
<accession>A0ABM9W7D1</accession>
<dbReference type="InterPro" id="IPR039424">
    <property type="entry name" value="SBP_5"/>
</dbReference>
<dbReference type="PROSITE" id="PS51257">
    <property type="entry name" value="PROKAR_LIPOPROTEIN"/>
    <property type="match status" value="1"/>
</dbReference>
<evidence type="ECO:0000256" key="3">
    <source>
        <dbReference type="ARBA" id="ARBA00022729"/>
    </source>
</evidence>
<evidence type="ECO:0000313" key="7">
    <source>
        <dbReference type="Proteomes" id="UP000245702"/>
    </source>
</evidence>
<evidence type="ECO:0000256" key="1">
    <source>
        <dbReference type="ARBA" id="ARBA00005695"/>
    </source>
</evidence>
<dbReference type="Gene3D" id="3.40.190.10">
    <property type="entry name" value="Periplasmic binding protein-like II"/>
    <property type="match status" value="1"/>
</dbReference>
<keyword evidence="2" id="KW-0813">Transport</keyword>
<dbReference type="CDD" id="cd08518">
    <property type="entry name" value="PBP2_NikA_DppA_OppA_like_19"/>
    <property type="match status" value="1"/>
</dbReference>
<sequence>MKKKLFAALCMMVISLVALAGCGGKTGEKNANAGMSGVGSVIIAMDTESEPAAGFDPIMGWAAGEHTHDPLFQSTLLITKDDITIGYDLAKEYTISPDGLTWTFKIRPDVKFTDGKPLTAKDVAFTYNQAMKQATDTDLSMLKSVEAVDDTTAVFHLNTPYSAFAYIAAVVGIVPEHAYNAATYGKNPIGSGRYILKQWDKGQQVIMEANPNYYGEKAKMKQVTIVFMSEAAAYAAAKGGQVDVAYTAPSYTVNPINGYKILAFDSVDIRGINLPCVPAGNKIAARKNGETLPAGNDVTANLAIRQAIARAVDREALVKNVLYGYGSVAYSDSVDEPWENEAMKTTYDPAKAKSILEADGWRLNADGIYEKQGLKAEFDLLYIASNSARTGIAMAVKEMLKEVGIKVNPVGSGWDKIATMAYETPHVFGAGLHSPAGIKSHYYTGKNYASYSNSAVDKHIEAALAATSVEDSYQYWKKAQWDGVSGVTPAADSPWVWLAEIKHIYFAKENLNVIDKKIHPHGYGWTIANNVDQWYWN</sequence>
<dbReference type="InterPro" id="IPR000914">
    <property type="entry name" value="SBP_5_dom"/>
</dbReference>
<evidence type="ECO:0000313" key="6">
    <source>
        <dbReference type="EMBL" id="CVK21061.1"/>
    </source>
</evidence>
<dbReference type="SUPFAM" id="SSF53850">
    <property type="entry name" value="Periplasmic binding protein-like II"/>
    <property type="match status" value="1"/>
</dbReference>
<proteinExistence type="inferred from homology"/>
<dbReference type="EMBL" id="FCOW01000027">
    <property type="protein sequence ID" value="CVK21061.1"/>
    <property type="molecule type" value="Genomic_DNA"/>
</dbReference>
<dbReference type="PANTHER" id="PTHR30290:SF9">
    <property type="entry name" value="OLIGOPEPTIDE-BINDING PROTEIN APPA"/>
    <property type="match status" value="1"/>
</dbReference>
<feature type="domain" description="Solute-binding protein family 5" evidence="5">
    <location>
        <begin position="87"/>
        <end position="414"/>
    </location>
</feature>
<reference evidence="6 7" key="1">
    <citation type="submission" date="2016-01" db="EMBL/GenBank/DDBJ databases">
        <authorList>
            <person name="Brown R."/>
        </authorList>
    </citation>
    <scope>NUCLEOTIDE SEQUENCE [LARGE SCALE GENOMIC DNA]</scope>
    <source>
        <strain evidence="6">Sporomusa sphaeroides DSM 2875</strain>
    </source>
</reference>
<dbReference type="PIRSF" id="PIRSF002741">
    <property type="entry name" value="MppA"/>
    <property type="match status" value="1"/>
</dbReference>